<dbReference type="EMBL" id="JBHSLU010000068">
    <property type="protein sequence ID" value="MFC5507696.1"/>
    <property type="molecule type" value="Genomic_DNA"/>
</dbReference>
<comment type="caution">
    <text evidence="8">The sequence shown here is derived from an EMBL/GenBank/DDBJ whole genome shotgun (WGS) entry which is preliminary data.</text>
</comment>
<dbReference type="InterPro" id="IPR051459">
    <property type="entry name" value="Cytochrome_c-type_DH"/>
</dbReference>
<evidence type="ECO:0000256" key="1">
    <source>
        <dbReference type="ARBA" id="ARBA00022617"/>
    </source>
</evidence>
<gene>
    <name evidence="8" type="ORF">ACFPN9_20845</name>
</gene>
<keyword evidence="3 4" id="KW-0408">Iron</keyword>
<accession>A0ABW0P4S3</accession>
<dbReference type="SUPFAM" id="SSF46626">
    <property type="entry name" value="Cytochrome c"/>
    <property type="match status" value="1"/>
</dbReference>
<feature type="compositionally biased region" description="Low complexity" evidence="5">
    <location>
        <begin position="36"/>
        <end position="54"/>
    </location>
</feature>
<evidence type="ECO:0000256" key="4">
    <source>
        <dbReference type="PROSITE-ProRule" id="PRU00433"/>
    </source>
</evidence>
<keyword evidence="9" id="KW-1185">Reference proteome</keyword>
<dbReference type="PROSITE" id="PS51007">
    <property type="entry name" value="CYTC"/>
    <property type="match status" value="1"/>
</dbReference>
<dbReference type="Pfam" id="PF00034">
    <property type="entry name" value="Cytochrom_C"/>
    <property type="match status" value="1"/>
</dbReference>
<keyword evidence="1 4" id="KW-0349">Heme</keyword>
<evidence type="ECO:0000256" key="2">
    <source>
        <dbReference type="ARBA" id="ARBA00022723"/>
    </source>
</evidence>
<keyword evidence="2 4" id="KW-0479">Metal-binding</keyword>
<dbReference type="InterPro" id="IPR009056">
    <property type="entry name" value="Cyt_c-like_dom"/>
</dbReference>
<evidence type="ECO:0000256" key="5">
    <source>
        <dbReference type="SAM" id="MobiDB-lite"/>
    </source>
</evidence>
<keyword evidence="6" id="KW-0732">Signal</keyword>
<feature type="region of interest" description="Disordered" evidence="5">
    <location>
        <begin position="33"/>
        <end position="54"/>
    </location>
</feature>
<dbReference type="Proteomes" id="UP001596060">
    <property type="component" value="Unassembled WGS sequence"/>
</dbReference>
<evidence type="ECO:0000313" key="9">
    <source>
        <dbReference type="Proteomes" id="UP001596060"/>
    </source>
</evidence>
<dbReference type="RefSeq" id="WP_377817545.1">
    <property type="nucleotide sequence ID" value="NZ_JBHSLU010000068.1"/>
</dbReference>
<evidence type="ECO:0000313" key="8">
    <source>
        <dbReference type="EMBL" id="MFC5507696.1"/>
    </source>
</evidence>
<organism evidence="8 9">
    <name type="scientific">Bosea massiliensis</name>
    <dbReference type="NCBI Taxonomy" id="151419"/>
    <lineage>
        <taxon>Bacteria</taxon>
        <taxon>Pseudomonadati</taxon>
        <taxon>Pseudomonadota</taxon>
        <taxon>Alphaproteobacteria</taxon>
        <taxon>Hyphomicrobiales</taxon>
        <taxon>Boseaceae</taxon>
        <taxon>Bosea</taxon>
    </lineage>
</organism>
<feature type="domain" description="Cytochrome c" evidence="7">
    <location>
        <begin position="89"/>
        <end position="177"/>
    </location>
</feature>
<protein>
    <submittedName>
        <fullName evidence="8">C-type cytochrome</fullName>
    </submittedName>
</protein>
<dbReference type="PANTHER" id="PTHR35008:SF8">
    <property type="entry name" value="ALCOHOL DEHYDROGENASE CYTOCHROME C SUBUNIT"/>
    <property type="match status" value="1"/>
</dbReference>
<name>A0ABW0P4S3_9HYPH</name>
<reference evidence="9" key="1">
    <citation type="journal article" date="2019" name="Int. J. Syst. Evol. Microbiol.">
        <title>The Global Catalogue of Microorganisms (GCM) 10K type strain sequencing project: providing services to taxonomists for standard genome sequencing and annotation.</title>
        <authorList>
            <consortium name="The Broad Institute Genomics Platform"/>
            <consortium name="The Broad Institute Genome Sequencing Center for Infectious Disease"/>
            <person name="Wu L."/>
            <person name="Ma J."/>
        </authorList>
    </citation>
    <scope>NUCLEOTIDE SEQUENCE [LARGE SCALE GENOMIC DNA]</scope>
    <source>
        <strain evidence="9">CCUG 43117</strain>
    </source>
</reference>
<evidence type="ECO:0000259" key="7">
    <source>
        <dbReference type="PROSITE" id="PS51007"/>
    </source>
</evidence>
<feature type="chain" id="PRO_5047029001" evidence="6">
    <location>
        <begin position="27"/>
        <end position="251"/>
    </location>
</feature>
<dbReference type="PANTHER" id="PTHR35008">
    <property type="entry name" value="BLL4482 PROTEIN-RELATED"/>
    <property type="match status" value="1"/>
</dbReference>
<sequence length="251" mass="26547">MSRSLKPVLLSGLAALALLGAGPLIAQTAKTPPVEKTAPAARAQAPAATPAAPAKPAPLGLGRLALPAEIKAWDIDVRPDGVGLPPGKGTVRQGDELFQAQCASCHGEFGQGNGRWPVLAGGQGTLTADRPEKTIGSFWPDLSTVYDYIHRAMPFGNAQSLSADETYALTAYLLFLNDIVKDEDFELSDKNFTSVKLPNAGAFYDDDRETAEKAFWGKEPCMTNCKPEVKITGRAAVLDVTPDSKSAPKVD</sequence>
<proteinExistence type="predicted"/>
<feature type="signal peptide" evidence="6">
    <location>
        <begin position="1"/>
        <end position="26"/>
    </location>
</feature>
<dbReference type="Gene3D" id="1.10.760.10">
    <property type="entry name" value="Cytochrome c-like domain"/>
    <property type="match status" value="1"/>
</dbReference>
<evidence type="ECO:0000256" key="3">
    <source>
        <dbReference type="ARBA" id="ARBA00023004"/>
    </source>
</evidence>
<evidence type="ECO:0000256" key="6">
    <source>
        <dbReference type="SAM" id="SignalP"/>
    </source>
</evidence>
<dbReference type="InterPro" id="IPR036909">
    <property type="entry name" value="Cyt_c-like_dom_sf"/>
</dbReference>